<dbReference type="Proteomes" id="UP000239415">
    <property type="component" value="Unassembled WGS sequence"/>
</dbReference>
<dbReference type="RefSeq" id="WP_239166152.1">
    <property type="nucleotide sequence ID" value="NZ_BOMO01000024.1"/>
</dbReference>
<evidence type="ECO:0000313" key="3">
    <source>
        <dbReference type="Proteomes" id="UP000239415"/>
    </source>
</evidence>
<dbReference type="EMBL" id="PVMZ01000001">
    <property type="protein sequence ID" value="PRX25525.1"/>
    <property type="molecule type" value="Genomic_DNA"/>
</dbReference>
<protein>
    <submittedName>
        <fullName evidence="2">Uncharacterized protein</fullName>
    </submittedName>
</protein>
<accession>A0A2T0KPL6</accession>
<dbReference type="AlphaFoldDB" id="A0A2T0KPL6"/>
<name>A0A2T0KPL6_9ACTN</name>
<organism evidence="2 3">
    <name type="scientific">Actinoplanes italicus</name>
    <dbReference type="NCBI Taxonomy" id="113567"/>
    <lineage>
        <taxon>Bacteria</taxon>
        <taxon>Bacillati</taxon>
        <taxon>Actinomycetota</taxon>
        <taxon>Actinomycetes</taxon>
        <taxon>Micromonosporales</taxon>
        <taxon>Micromonosporaceae</taxon>
        <taxon>Actinoplanes</taxon>
    </lineage>
</organism>
<proteinExistence type="predicted"/>
<feature type="compositionally biased region" description="Low complexity" evidence="1">
    <location>
        <begin position="477"/>
        <end position="490"/>
    </location>
</feature>
<feature type="region of interest" description="Disordered" evidence="1">
    <location>
        <begin position="445"/>
        <end position="525"/>
    </location>
</feature>
<keyword evidence="3" id="KW-1185">Reference proteome</keyword>
<evidence type="ECO:0000313" key="2">
    <source>
        <dbReference type="EMBL" id="PRX25525.1"/>
    </source>
</evidence>
<sequence>MSTLTALARAQAAATGRAQPIATVRHMHVHDHPLVLIPLVMAGEANAPLAAMIGTDPGRPRLLAVAQPRNRDERFAFAADLAEILVEYAGSFTTDTEDVAVDRGKDVRQRYVDAPQIWVPNPAGVDFLRLFGRSTRFLKTEGEYAVPPAVPLLGRWLTFFANTAEVPGSSLLVNAVQSLGLHWATGQSSAEDAQFGVQLAWIESGAAAARAAENGPVAGPATDPEFDNRVLAPLIERQAPELPQVLQDLLLPTWERMWRTLALLRRMPVGERVSLRWDLDRDAFTSFVQNLAEGGPPQPRRDGAVAAAARLQRLENAAARYAVQRAFDDPLVLAEYRLSGAAFAGVVTLANPDRVDDSGRRPVLRPRIMVHTTEPVRVEPGTSLTSPARPAQKARVVSISPAGDGSDVLLELSGGMGRKLVAEPGSVPTVGERLVLTTLSEAYRPGGALPDASETPWTHGGPPVYTDPGPPTGRPEGSGSSDLQGSGSPGRQDGLGSSAQGPGSSDLRGSGQPDQQQGYVVAAVRGDLQQPGAQLVGGPGGVLP</sequence>
<comment type="caution">
    <text evidence="2">The sequence shown here is derived from an EMBL/GenBank/DDBJ whole genome shotgun (WGS) entry which is preliminary data.</text>
</comment>
<evidence type="ECO:0000256" key="1">
    <source>
        <dbReference type="SAM" id="MobiDB-lite"/>
    </source>
</evidence>
<reference evidence="2 3" key="1">
    <citation type="submission" date="2018-03" db="EMBL/GenBank/DDBJ databases">
        <title>Genomic Encyclopedia of Archaeal and Bacterial Type Strains, Phase II (KMG-II): from individual species to whole genera.</title>
        <authorList>
            <person name="Goeker M."/>
        </authorList>
    </citation>
    <scope>NUCLEOTIDE SEQUENCE [LARGE SCALE GENOMIC DNA]</scope>
    <source>
        <strain evidence="2 3">DSM 43146</strain>
    </source>
</reference>
<gene>
    <name evidence="2" type="ORF">CLV67_101242</name>
</gene>